<feature type="transmembrane region" description="Helical" evidence="8">
    <location>
        <begin position="270"/>
        <end position="293"/>
    </location>
</feature>
<comment type="subcellular location">
    <subcellularLocation>
        <location evidence="1">Membrane</location>
        <topology evidence="1">Multi-pass membrane protein</topology>
    </subcellularLocation>
</comment>
<dbReference type="PROSITE" id="PS50216">
    <property type="entry name" value="DHHC"/>
    <property type="match status" value="1"/>
</dbReference>
<evidence type="ECO:0000256" key="8">
    <source>
        <dbReference type="RuleBase" id="RU079119"/>
    </source>
</evidence>
<evidence type="ECO:0000256" key="2">
    <source>
        <dbReference type="ARBA" id="ARBA00008574"/>
    </source>
</evidence>
<name>A0A1D1YR65_9ARAE</name>
<evidence type="ECO:0000259" key="9">
    <source>
        <dbReference type="Pfam" id="PF01529"/>
    </source>
</evidence>
<keyword evidence="7 8" id="KW-0012">Acyltransferase</keyword>
<dbReference type="GO" id="GO:0016020">
    <property type="term" value="C:membrane"/>
    <property type="evidence" value="ECO:0007669"/>
    <property type="project" value="UniProtKB-SubCell"/>
</dbReference>
<feature type="non-terminal residue" evidence="10">
    <location>
        <position position="1"/>
    </location>
</feature>
<sequence length="420" mass="46815">ETCLRQPAYFSLFGSVHLTSPLPPSDFLFHRRAFACTRGQFLQERASRIKGFGLFGFLFGNFIRAGDKVMDDEMGKEENLVVYALEDHETICWGCGLRLLLSSYFPIFKCGWCGAITNHNQKTRKPDSVCFSWWRCLRDRLFMAIVLFFMLFVICAGLWAVYPVVFSISYFCGVFHSFITAILSICTMSSFLLATYSSAGAPASVIWGSYPAVQKGGLENYTFCTHCAKPKSPRAHHCRSCRMCVLDMDHHCPFIGNCVGAANHRYFISFLISVVISCTYVVVMAAFSGYHIWPPLEFSPLGSPTRFGSLGATQILKEVAVAFANSALLLSPRGLVLTYLIIAGLSVEIGISVLLWQQLKFIYDGKTYLDHISSQNGGVLKEKGCQNVLRFFGSPYWAYRVLVVSSNAGKSPETSSSKHL</sequence>
<feature type="transmembrane region" description="Helical" evidence="8">
    <location>
        <begin position="168"/>
        <end position="194"/>
    </location>
</feature>
<proteinExistence type="inferred from homology"/>
<comment type="catalytic activity">
    <reaction evidence="8">
        <text>L-cysteinyl-[protein] + hexadecanoyl-CoA = S-hexadecanoyl-L-cysteinyl-[protein] + CoA</text>
        <dbReference type="Rhea" id="RHEA:36683"/>
        <dbReference type="Rhea" id="RHEA-COMP:10131"/>
        <dbReference type="Rhea" id="RHEA-COMP:11032"/>
        <dbReference type="ChEBI" id="CHEBI:29950"/>
        <dbReference type="ChEBI" id="CHEBI:57287"/>
        <dbReference type="ChEBI" id="CHEBI:57379"/>
        <dbReference type="ChEBI" id="CHEBI:74151"/>
        <dbReference type="EC" id="2.3.1.225"/>
    </reaction>
</comment>
<reference evidence="10" key="1">
    <citation type="submission" date="2015-07" db="EMBL/GenBank/DDBJ databases">
        <title>Transcriptome Assembly of Anthurium amnicola.</title>
        <authorList>
            <person name="Suzuki J."/>
        </authorList>
    </citation>
    <scope>NUCLEOTIDE SEQUENCE</scope>
</reference>
<keyword evidence="3 8" id="KW-0808">Transferase</keyword>
<gene>
    <name evidence="10" type="primary">At3g18620_3</name>
    <name evidence="10" type="ORF">g.40799</name>
</gene>
<dbReference type="GO" id="GO:0019706">
    <property type="term" value="F:protein-cysteine S-palmitoyltransferase activity"/>
    <property type="evidence" value="ECO:0007669"/>
    <property type="project" value="UniProtKB-EC"/>
</dbReference>
<evidence type="ECO:0000256" key="4">
    <source>
        <dbReference type="ARBA" id="ARBA00022692"/>
    </source>
</evidence>
<dbReference type="EMBL" id="GDJX01010815">
    <property type="protein sequence ID" value="JAT57121.1"/>
    <property type="molecule type" value="Transcribed_RNA"/>
</dbReference>
<evidence type="ECO:0000256" key="7">
    <source>
        <dbReference type="ARBA" id="ARBA00023315"/>
    </source>
</evidence>
<accession>A0A1D1YR65</accession>
<dbReference type="InterPro" id="IPR039859">
    <property type="entry name" value="PFA4/ZDH16/20/ERF2-like"/>
</dbReference>
<evidence type="ECO:0000256" key="5">
    <source>
        <dbReference type="ARBA" id="ARBA00022989"/>
    </source>
</evidence>
<comment type="similarity">
    <text evidence="2 8">Belongs to the DHHC palmitoyltransferase family.</text>
</comment>
<organism evidence="10">
    <name type="scientific">Anthurium amnicola</name>
    <dbReference type="NCBI Taxonomy" id="1678845"/>
    <lineage>
        <taxon>Eukaryota</taxon>
        <taxon>Viridiplantae</taxon>
        <taxon>Streptophyta</taxon>
        <taxon>Embryophyta</taxon>
        <taxon>Tracheophyta</taxon>
        <taxon>Spermatophyta</taxon>
        <taxon>Magnoliopsida</taxon>
        <taxon>Liliopsida</taxon>
        <taxon>Araceae</taxon>
        <taxon>Pothoideae</taxon>
        <taxon>Potheae</taxon>
        <taxon>Anthurium</taxon>
    </lineage>
</organism>
<dbReference type="EC" id="2.3.1.225" evidence="8"/>
<evidence type="ECO:0000313" key="10">
    <source>
        <dbReference type="EMBL" id="JAT57121.1"/>
    </source>
</evidence>
<evidence type="ECO:0000256" key="6">
    <source>
        <dbReference type="ARBA" id="ARBA00023136"/>
    </source>
</evidence>
<protein>
    <recommendedName>
        <fullName evidence="8">S-acyltransferase</fullName>
        <ecNumber evidence="8">2.3.1.225</ecNumber>
    </recommendedName>
    <alternativeName>
        <fullName evidence="8">Palmitoyltransferase</fullName>
    </alternativeName>
</protein>
<dbReference type="InterPro" id="IPR001594">
    <property type="entry name" value="Palmitoyltrfase_DHHC"/>
</dbReference>
<dbReference type="PANTHER" id="PTHR12246">
    <property type="entry name" value="PALMITOYLTRANSFERASE ZDHHC16"/>
    <property type="match status" value="1"/>
</dbReference>
<evidence type="ECO:0000256" key="3">
    <source>
        <dbReference type="ARBA" id="ARBA00022679"/>
    </source>
</evidence>
<dbReference type="Pfam" id="PF01529">
    <property type="entry name" value="DHHC"/>
    <property type="match status" value="1"/>
</dbReference>
<keyword evidence="4 8" id="KW-0812">Transmembrane</keyword>
<dbReference type="AlphaFoldDB" id="A0A1D1YR65"/>
<feature type="transmembrane region" description="Helical" evidence="8">
    <location>
        <begin position="336"/>
        <end position="356"/>
    </location>
</feature>
<evidence type="ECO:0000256" key="1">
    <source>
        <dbReference type="ARBA" id="ARBA00004141"/>
    </source>
</evidence>
<comment type="domain">
    <text evidence="8">The DHHC domain is required for palmitoyltransferase activity.</text>
</comment>
<keyword evidence="6 8" id="KW-0472">Membrane</keyword>
<feature type="transmembrane region" description="Helical" evidence="8">
    <location>
        <begin position="141"/>
        <end position="162"/>
    </location>
</feature>
<feature type="domain" description="Palmitoyltransferase DHHC" evidence="9">
    <location>
        <begin position="221"/>
        <end position="373"/>
    </location>
</feature>
<keyword evidence="5 8" id="KW-1133">Transmembrane helix</keyword>